<organism evidence="5 6">
    <name type="scientific">Paenibacillus lutrae</name>
    <dbReference type="NCBI Taxonomy" id="2078573"/>
    <lineage>
        <taxon>Bacteria</taxon>
        <taxon>Bacillati</taxon>
        <taxon>Bacillota</taxon>
        <taxon>Bacilli</taxon>
        <taxon>Bacillales</taxon>
        <taxon>Paenibacillaceae</taxon>
        <taxon>Paenibacillus</taxon>
    </lineage>
</organism>
<evidence type="ECO:0000256" key="3">
    <source>
        <dbReference type="ARBA" id="ARBA00023163"/>
    </source>
</evidence>
<accession>A0A7X3FET8</accession>
<dbReference type="Pfam" id="PF00392">
    <property type="entry name" value="GntR"/>
    <property type="match status" value="1"/>
</dbReference>
<dbReference type="GO" id="GO:0045892">
    <property type="term" value="P:negative regulation of DNA-templated transcription"/>
    <property type="evidence" value="ECO:0007669"/>
    <property type="project" value="TreeGrafter"/>
</dbReference>
<proteinExistence type="predicted"/>
<dbReference type="GO" id="GO:0003700">
    <property type="term" value="F:DNA-binding transcription factor activity"/>
    <property type="evidence" value="ECO:0007669"/>
    <property type="project" value="InterPro"/>
</dbReference>
<evidence type="ECO:0000313" key="5">
    <source>
        <dbReference type="EMBL" id="MVO98171.1"/>
    </source>
</evidence>
<dbReference type="Gene3D" id="3.40.1410.10">
    <property type="entry name" value="Chorismate lyase-like"/>
    <property type="match status" value="1"/>
</dbReference>
<keyword evidence="2" id="KW-0238">DNA-binding</keyword>
<reference evidence="5 6" key="1">
    <citation type="journal article" date="2019" name="Microorganisms">
        <title>Paenibacillus lutrae sp. nov., A Chitinolytic Species Isolated from A River Otter in Castril Natural Park, Granada, Spain.</title>
        <authorList>
            <person name="Rodriguez M."/>
            <person name="Reina J.C."/>
            <person name="Bejar V."/>
            <person name="Llamas I."/>
        </authorList>
    </citation>
    <scope>NUCLEOTIDE SEQUENCE [LARGE SCALE GENOMIC DNA]</scope>
    <source>
        <strain evidence="5 6">N10</strain>
    </source>
</reference>
<evidence type="ECO:0000259" key="4">
    <source>
        <dbReference type="PROSITE" id="PS50949"/>
    </source>
</evidence>
<name>A0A7X3FET8_9BACL</name>
<dbReference type="OrthoDB" id="457376at2"/>
<dbReference type="InterPro" id="IPR036390">
    <property type="entry name" value="WH_DNA-bd_sf"/>
</dbReference>
<dbReference type="EMBL" id="RHLK01000001">
    <property type="protein sequence ID" value="MVO98171.1"/>
    <property type="molecule type" value="Genomic_DNA"/>
</dbReference>
<keyword evidence="6" id="KW-1185">Reference proteome</keyword>
<feature type="domain" description="HTH gntR-type" evidence="4">
    <location>
        <begin position="25"/>
        <end position="93"/>
    </location>
</feature>
<dbReference type="GO" id="GO:0003677">
    <property type="term" value="F:DNA binding"/>
    <property type="evidence" value="ECO:0007669"/>
    <property type="project" value="UniProtKB-KW"/>
</dbReference>
<keyword evidence="1" id="KW-0805">Transcription regulation</keyword>
<dbReference type="SMART" id="SM00345">
    <property type="entry name" value="HTH_GNTR"/>
    <property type="match status" value="1"/>
</dbReference>
<gene>
    <name evidence="5" type="ORF">EDM21_01215</name>
</gene>
<evidence type="ECO:0000256" key="1">
    <source>
        <dbReference type="ARBA" id="ARBA00023015"/>
    </source>
</evidence>
<dbReference type="InterPro" id="IPR011663">
    <property type="entry name" value="UTRA"/>
</dbReference>
<dbReference type="SUPFAM" id="SSF64288">
    <property type="entry name" value="Chorismate lyase-like"/>
    <property type="match status" value="1"/>
</dbReference>
<dbReference type="FunFam" id="1.10.10.10:FF:000079">
    <property type="entry name" value="GntR family transcriptional regulator"/>
    <property type="match status" value="1"/>
</dbReference>
<dbReference type="InterPro" id="IPR028978">
    <property type="entry name" value="Chorismate_lyase_/UTRA_dom_sf"/>
</dbReference>
<dbReference type="PANTHER" id="PTHR44846">
    <property type="entry name" value="MANNOSYL-D-GLYCERATE TRANSPORT/METABOLISM SYSTEM REPRESSOR MNGR-RELATED"/>
    <property type="match status" value="1"/>
</dbReference>
<dbReference type="InterPro" id="IPR000524">
    <property type="entry name" value="Tscrpt_reg_HTH_GntR"/>
</dbReference>
<dbReference type="AlphaFoldDB" id="A0A7X3FET8"/>
<dbReference type="InterPro" id="IPR050679">
    <property type="entry name" value="Bact_HTH_transcr_reg"/>
</dbReference>
<evidence type="ECO:0000313" key="6">
    <source>
        <dbReference type="Proteomes" id="UP000490800"/>
    </source>
</evidence>
<dbReference type="PANTHER" id="PTHR44846:SF1">
    <property type="entry name" value="MANNOSYL-D-GLYCERATE TRANSPORT_METABOLISM SYSTEM REPRESSOR MNGR-RELATED"/>
    <property type="match status" value="1"/>
</dbReference>
<dbReference type="Gene3D" id="1.10.10.10">
    <property type="entry name" value="Winged helix-like DNA-binding domain superfamily/Winged helix DNA-binding domain"/>
    <property type="match status" value="1"/>
</dbReference>
<dbReference type="Pfam" id="PF07702">
    <property type="entry name" value="UTRA"/>
    <property type="match status" value="1"/>
</dbReference>
<protein>
    <submittedName>
        <fullName evidence="5">UTRA domain-containing protein</fullName>
    </submittedName>
</protein>
<comment type="caution">
    <text evidence="5">The sequence shown here is derived from an EMBL/GenBank/DDBJ whole genome shotgun (WGS) entry which is preliminary data.</text>
</comment>
<dbReference type="CDD" id="cd07377">
    <property type="entry name" value="WHTH_GntR"/>
    <property type="match status" value="1"/>
</dbReference>
<dbReference type="InterPro" id="IPR036388">
    <property type="entry name" value="WH-like_DNA-bd_sf"/>
</dbReference>
<dbReference type="SUPFAM" id="SSF46785">
    <property type="entry name" value="Winged helix' DNA-binding domain"/>
    <property type="match status" value="1"/>
</dbReference>
<dbReference type="PROSITE" id="PS50949">
    <property type="entry name" value="HTH_GNTR"/>
    <property type="match status" value="1"/>
</dbReference>
<dbReference type="Proteomes" id="UP000490800">
    <property type="component" value="Unassembled WGS sequence"/>
</dbReference>
<keyword evidence="3" id="KW-0804">Transcription</keyword>
<dbReference type="PRINTS" id="PR00035">
    <property type="entry name" value="HTHGNTR"/>
</dbReference>
<dbReference type="SMART" id="SM00866">
    <property type="entry name" value="UTRA"/>
    <property type="match status" value="1"/>
</dbReference>
<sequence>MTRIPVSQIRPIKGEKDMELLQSSVPLYYQLKSYIKQKIDSGEWAADSVIPSERELQRLLGLSRSPVRQALGELVSEGLLVRKHGKGTFVTRRQAVPTTTRLVGLVEQLHRQGLAPITEVVEFAACGAPPDAVDSLGIAPGTSMLRAVRRVSVDGACVLADENYFNINLSPVLTPEELAETTVFELLERNGVHVQKGAQRYGALIADERIARLLDVETGTAVLLIRTLLFNNRNQPLQYSLSYCHPDRYAHEILLSR</sequence>
<evidence type="ECO:0000256" key="2">
    <source>
        <dbReference type="ARBA" id="ARBA00023125"/>
    </source>
</evidence>